<protein>
    <submittedName>
        <fullName evidence="2">Uncharacterized protein</fullName>
    </submittedName>
</protein>
<evidence type="ECO:0000313" key="2">
    <source>
        <dbReference type="EMBL" id="KAJ8884226.1"/>
    </source>
</evidence>
<accession>A0ABQ9HJA8</accession>
<gene>
    <name evidence="2" type="ORF">PR048_016083</name>
</gene>
<feature type="compositionally biased region" description="Polar residues" evidence="1">
    <location>
        <begin position="9"/>
        <end position="23"/>
    </location>
</feature>
<evidence type="ECO:0000256" key="1">
    <source>
        <dbReference type="SAM" id="MobiDB-lite"/>
    </source>
</evidence>
<dbReference type="Proteomes" id="UP001159363">
    <property type="component" value="Chromosome 4"/>
</dbReference>
<keyword evidence="3" id="KW-1185">Reference proteome</keyword>
<sequence>MESHKPKQKTLTSFFSRSNISTSEDGEPGEHENPSASVPTMSEDKSYRKLYMVSFKNDECVLLNNGTEGFSDSLQSSSNLDLCCNEKNLQSRWPSVRTEEMWNRKRDAFPWIDCKNGKLGCKLSSEVSCLGTFKKERIAISKEWHSYNVTYNGSSRATHLTSLRKKIFEYKQSTAHTTAEKIIAKGKTQILSNVLYSDHFGLLELQQLNGVDIGVGLHLRYNAVEIIDHISK</sequence>
<dbReference type="EMBL" id="JARBHB010000005">
    <property type="protein sequence ID" value="KAJ8884226.1"/>
    <property type="molecule type" value="Genomic_DNA"/>
</dbReference>
<name>A0ABQ9HJA8_9NEOP</name>
<organism evidence="2 3">
    <name type="scientific">Dryococelus australis</name>
    <dbReference type="NCBI Taxonomy" id="614101"/>
    <lineage>
        <taxon>Eukaryota</taxon>
        <taxon>Metazoa</taxon>
        <taxon>Ecdysozoa</taxon>
        <taxon>Arthropoda</taxon>
        <taxon>Hexapoda</taxon>
        <taxon>Insecta</taxon>
        <taxon>Pterygota</taxon>
        <taxon>Neoptera</taxon>
        <taxon>Polyneoptera</taxon>
        <taxon>Phasmatodea</taxon>
        <taxon>Verophasmatodea</taxon>
        <taxon>Anareolatae</taxon>
        <taxon>Phasmatidae</taxon>
        <taxon>Eurycanthinae</taxon>
        <taxon>Dryococelus</taxon>
    </lineage>
</organism>
<evidence type="ECO:0000313" key="3">
    <source>
        <dbReference type="Proteomes" id="UP001159363"/>
    </source>
</evidence>
<feature type="region of interest" description="Disordered" evidence="1">
    <location>
        <begin position="1"/>
        <end position="41"/>
    </location>
</feature>
<proteinExistence type="predicted"/>
<reference evidence="2 3" key="1">
    <citation type="submission" date="2023-02" db="EMBL/GenBank/DDBJ databases">
        <title>LHISI_Scaffold_Assembly.</title>
        <authorList>
            <person name="Stuart O.P."/>
            <person name="Cleave R."/>
            <person name="Magrath M.J.L."/>
            <person name="Mikheyev A.S."/>
        </authorList>
    </citation>
    <scope>NUCLEOTIDE SEQUENCE [LARGE SCALE GENOMIC DNA]</scope>
    <source>
        <strain evidence="2">Daus_M_001</strain>
        <tissue evidence="2">Leg muscle</tissue>
    </source>
</reference>
<comment type="caution">
    <text evidence="2">The sequence shown here is derived from an EMBL/GenBank/DDBJ whole genome shotgun (WGS) entry which is preliminary data.</text>
</comment>